<name>A0ABR6KYU6_9HYPH</name>
<evidence type="ECO:0000313" key="2">
    <source>
        <dbReference type="Proteomes" id="UP000539538"/>
    </source>
</evidence>
<dbReference type="RefSeq" id="WP_183261520.1">
    <property type="nucleotide sequence ID" value="NZ_BAAAVZ010000003.1"/>
</dbReference>
<proteinExistence type="predicted"/>
<comment type="caution">
    <text evidence="1">The sequence shown here is derived from an EMBL/GenBank/DDBJ whole genome shotgun (WGS) entry which is preliminary data.</text>
</comment>
<protein>
    <submittedName>
        <fullName evidence="1">Uncharacterized protein</fullName>
    </submittedName>
</protein>
<reference evidence="1 2" key="1">
    <citation type="submission" date="2020-08" db="EMBL/GenBank/DDBJ databases">
        <title>Genomic Encyclopedia of Type Strains, Phase IV (KMG-IV): sequencing the most valuable type-strain genomes for metagenomic binning, comparative biology and taxonomic classification.</title>
        <authorList>
            <person name="Goeker M."/>
        </authorList>
    </citation>
    <scope>NUCLEOTIDE SEQUENCE [LARGE SCALE GENOMIC DNA]</scope>
    <source>
        <strain evidence="1 2">DSM 7050</strain>
    </source>
</reference>
<accession>A0ABR6KYU6</accession>
<dbReference type="Proteomes" id="UP000539538">
    <property type="component" value="Unassembled WGS sequence"/>
</dbReference>
<gene>
    <name evidence="1" type="ORF">GGQ99_001337</name>
</gene>
<keyword evidence="2" id="KW-1185">Reference proteome</keyword>
<sequence length="45" mass="4946">MAAQNPGQEFVVLKAVSGVSATRPDPKFRWAVFKTSHELDDGIPF</sequence>
<dbReference type="EMBL" id="JACHOT010000001">
    <property type="protein sequence ID" value="MBB4649615.1"/>
    <property type="molecule type" value="Genomic_DNA"/>
</dbReference>
<organism evidence="1 2">
    <name type="scientific">Aminobacter niigataensis</name>
    <dbReference type="NCBI Taxonomy" id="83265"/>
    <lineage>
        <taxon>Bacteria</taxon>
        <taxon>Pseudomonadati</taxon>
        <taxon>Pseudomonadota</taxon>
        <taxon>Alphaproteobacteria</taxon>
        <taxon>Hyphomicrobiales</taxon>
        <taxon>Phyllobacteriaceae</taxon>
        <taxon>Aminobacter</taxon>
    </lineage>
</organism>
<evidence type="ECO:0000313" key="1">
    <source>
        <dbReference type="EMBL" id="MBB4649615.1"/>
    </source>
</evidence>